<dbReference type="Proteomes" id="UP000268436">
    <property type="component" value="Unassembled WGS sequence"/>
</dbReference>
<dbReference type="AlphaFoldDB" id="A0A3Q9GEK8"/>
<protein>
    <submittedName>
        <fullName evidence="1">Uncharacterized protein</fullName>
    </submittedName>
</protein>
<organism evidence="1 4">
    <name type="scientific">Moraxella catarrhalis</name>
    <name type="common">Branhamella catarrhalis</name>
    <dbReference type="NCBI Taxonomy" id="480"/>
    <lineage>
        <taxon>Bacteria</taxon>
        <taxon>Pseudomonadati</taxon>
        <taxon>Pseudomonadota</taxon>
        <taxon>Gammaproteobacteria</taxon>
        <taxon>Moraxellales</taxon>
        <taxon>Moraxellaceae</taxon>
        <taxon>Moraxella</taxon>
    </lineage>
</organism>
<name>A0A3Q9GEK8_MORCA</name>
<evidence type="ECO:0000313" key="3">
    <source>
        <dbReference type="Proteomes" id="UP000268436"/>
    </source>
</evidence>
<dbReference type="Proteomes" id="UP000280228">
    <property type="component" value="Chromosome"/>
</dbReference>
<dbReference type="EMBL" id="CP034662">
    <property type="protein sequence ID" value="AZQ94227.1"/>
    <property type="molecule type" value="Genomic_DNA"/>
</dbReference>
<evidence type="ECO:0000313" key="2">
    <source>
        <dbReference type="EMBL" id="RUO13567.1"/>
    </source>
</evidence>
<accession>A0A3Q9GEK8</accession>
<keyword evidence="3" id="KW-1185">Reference proteome</keyword>
<proteinExistence type="predicted"/>
<evidence type="ECO:0000313" key="1">
    <source>
        <dbReference type="EMBL" id="AZQ94227.1"/>
    </source>
</evidence>
<sequence>MPKQVDNCHRDDYHRFNKFNIIDKISIIGKNSEHIGQLLDLEPSRCFNVISQNTHWHLMLILKE</sequence>
<dbReference type="EMBL" id="RYER01000021">
    <property type="protein sequence ID" value="RUO13567.1"/>
    <property type="molecule type" value="Genomic_DNA"/>
</dbReference>
<gene>
    <name evidence="1" type="ORF">EJK53_0720</name>
    <name evidence="2" type="ORF">EJK54_0333</name>
</gene>
<reference evidence="3 4" key="1">
    <citation type="submission" date="2018-12" db="EMBL/GenBank/DDBJ databases">
        <title>Persistence of Moraxella catarrhalis in Chronic Obstructive Pulmonary Disease and Regulation of the Hag/MID Adhesin.</title>
        <authorList>
            <person name="Murphy T."/>
            <person name="Zhao X."/>
            <person name="Vyas G."/>
            <person name="Aluvathingal J."/>
            <person name="Nadendla S."/>
            <person name="Tallon L."/>
            <person name="Tettelin H."/>
        </authorList>
    </citation>
    <scope>NUCLEOTIDE SEQUENCE [LARGE SCALE GENOMIC DNA]</scope>
    <source>
        <strain evidence="2 3">173P27B1</strain>
        <strain evidence="1 4">46P58B1</strain>
    </source>
</reference>
<evidence type="ECO:0000313" key="4">
    <source>
        <dbReference type="Proteomes" id="UP000280228"/>
    </source>
</evidence>